<dbReference type="InterPro" id="IPR053178">
    <property type="entry name" value="Osmoadaptation_assoc"/>
</dbReference>
<dbReference type="InterPro" id="IPR001138">
    <property type="entry name" value="Zn2Cys6_DnaBD"/>
</dbReference>
<feature type="region of interest" description="Disordered" evidence="2">
    <location>
        <begin position="64"/>
        <end position="102"/>
    </location>
</feature>
<dbReference type="GO" id="GO:0000981">
    <property type="term" value="F:DNA-binding transcription factor activity, RNA polymerase II-specific"/>
    <property type="evidence" value="ECO:0007669"/>
    <property type="project" value="InterPro"/>
</dbReference>
<dbReference type="InterPro" id="IPR036864">
    <property type="entry name" value="Zn2-C6_fun-type_DNA-bd_sf"/>
</dbReference>
<sequence length="543" mass="61401">MGRTRGVGVSKGCQTCRHRKIKCDERHPLCLKCEKAHIVCGGYIREHRFVDEVARTVKHVQKVKTRDTKRSTAACPSSIDSEPPTPKTVVKQSNSSSGDTQAFNFDTTPLLDEYQTYDWDLRIGRHIPIKLDENMQISYLSTHLFAGVSVSIPWLHFQASDHISASAIPSVRALAAVYFGRRNNLPDVVEEGFRLYGQALRSLNADLLHSEDDRAWSITILRSAVVLEYYELIAFESMLGWLKHAGGVGRLIELRGPERHQSPSDRDLLDGNRRIIALGCVVKRKRCFLEIEQWKTVPWAHEHNSKTSLNYLDDILCDIPGLLEDSDELERSELLPEQRVMDRRRLSDDINLHLQQLYAWREKWAQLNPEACNEVPSLEQTPPSSDSKRQSEPLFPAVFHYSSLTAANEITSYNAILLLLLRLARQVIGPSFRTSYSTTNLRPASTQSPLQPPGTANTLTAAKEICKSVKFHLNCGDSAGAFFMLFPLRWQAFGDGTREKKCCEAVIGKIADKSGWEIGRGPKRDSMRHEGRILEESEISDYT</sequence>
<evidence type="ECO:0000259" key="3">
    <source>
        <dbReference type="PROSITE" id="PS50048"/>
    </source>
</evidence>
<feature type="compositionally biased region" description="Polar residues" evidence="2">
    <location>
        <begin position="90"/>
        <end position="102"/>
    </location>
</feature>
<dbReference type="PROSITE" id="PS50048">
    <property type="entry name" value="ZN2_CY6_FUNGAL_2"/>
    <property type="match status" value="1"/>
</dbReference>
<keyword evidence="5" id="KW-1185">Reference proteome</keyword>
<reference evidence="4 5" key="1">
    <citation type="submission" date="2018-05" db="EMBL/GenBank/DDBJ databases">
        <title>Genome sequencing and assembly of the regulated plant pathogen Lachnellula willkommii and related sister species for the development of diagnostic species identification markers.</title>
        <authorList>
            <person name="Giroux E."/>
            <person name="Bilodeau G."/>
        </authorList>
    </citation>
    <scope>NUCLEOTIDE SEQUENCE [LARGE SCALE GENOMIC DNA]</scope>
    <source>
        <strain evidence="4 5">CBS 268.59</strain>
    </source>
</reference>
<name>A0A8T9BYY1_9HELO</name>
<dbReference type="Gene3D" id="4.10.240.10">
    <property type="entry name" value="Zn(2)-C6 fungal-type DNA-binding domain"/>
    <property type="match status" value="1"/>
</dbReference>
<dbReference type="PROSITE" id="PS00463">
    <property type="entry name" value="ZN2_CY6_FUNGAL_1"/>
    <property type="match status" value="1"/>
</dbReference>
<proteinExistence type="predicted"/>
<dbReference type="AlphaFoldDB" id="A0A8T9BYY1"/>
<gene>
    <name evidence="4" type="ORF">LSUE1_G007601</name>
</gene>
<dbReference type="Pfam" id="PF00172">
    <property type="entry name" value="Zn_clus"/>
    <property type="match status" value="1"/>
</dbReference>
<feature type="region of interest" description="Disordered" evidence="2">
    <location>
        <begin position="518"/>
        <end position="543"/>
    </location>
</feature>
<feature type="domain" description="Zn(2)-C6 fungal-type" evidence="3">
    <location>
        <begin position="12"/>
        <end position="40"/>
    </location>
</feature>
<evidence type="ECO:0000313" key="5">
    <source>
        <dbReference type="Proteomes" id="UP000469558"/>
    </source>
</evidence>
<dbReference type="PANTHER" id="PTHR38111:SF2">
    <property type="entry name" value="FINGER DOMAIN PROTEIN, PUTATIVE (AFU_ORTHOLOGUE AFUA_1G01560)-RELATED"/>
    <property type="match status" value="1"/>
</dbReference>
<feature type="compositionally biased region" description="Basic and acidic residues" evidence="2">
    <location>
        <begin position="518"/>
        <end position="535"/>
    </location>
</feature>
<dbReference type="OrthoDB" id="3525185at2759"/>
<comment type="caution">
    <text evidence="4">The sequence shown here is derived from an EMBL/GenBank/DDBJ whole genome shotgun (WGS) entry which is preliminary data.</text>
</comment>
<keyword evidence="1" id="KW-0539">Nucleus</keyword>
<dbReference type="PANTHER" id="PTHR38111">
    <property type="entry name" value="ZN(2)-C6 FUNGAL-TYPE DOMAIN-CONTAINING PROTEIN-RELATED"/>
    <property type="match status" value="1"/>
</dbReference>
<protein>
    <recommendedName>
        <fullName evidence="3">Zn(2)-C6 fungal-type domain-containing protein</fullName>
    </recommendedName>
</protein>
<evidence type="ECO:0000313" key="4">
    <source>
        <dbReference type="EMBL" id="TVY71553.1"/>
    </source>
</evidence>
<evidence type="ECO:0000256" key="2">
    <source>
        <dbReference type="SAM" id="MobiDB-lite"/>
    </source>
</evidence>
<organism evidence="4 5">
    <name type="scientific">Lachnellula suecica</name>
    <dbReference type="NCBI Taxonomy" id="602035"/>
    <lineage>
        <taxon>Eukaryota</taxon>
        <taxon>Fungi</taxon>
        <taxon>Dikarya</taxon>
        <taxon>Ascomycota</taxon>
        <taxon>Pezizomycotina</taxon>
        <taxon>Leotiomycetes</taxon>
        <taxon>Helotiales</taxon>
        <taxon>Lachnaceae</taxon>
        <taxon>Lachnellula</taxon>
    </lineage>
</organism>
<accession>A0A8T9BYY1</accession>
<dbReference type="Proteomes" id="UP000469558">
    <property type="component" value="Unassembled WGS sequence"/>
</dbReference>
<dbReference type="SMART" id="SM00066">
    <property type="entry name" value="GAL4"/>
    <property type="match status" value="1"/>
</dbReference>
<dbReference type="SUPFAM" id="SSF57701">
    <property type="entry name" value="Zn2/Cys6 DNA-binding domain"/>
    <property type="match status" value="1"/>
</dbReference>
<dbReference type="GO" id="GO:0008270">
    <property type="term" value="F:zinc ion binding"/>
    <property type="evidence" value="ECO:0007669"/>
    <property type="project" value="InterPro"/>
</dbReference>
<dbReference type="EMBL" id="QGMK01001186">
    <property type="protein sequence ID" value="TVY71553.1"/>
    <property type="molecule type" value="Genomic_DNA"/>
</dbReference>
<dbReference type="CDD" id="cd00067">
    <property type="entry name" value="GAL4"/>
    <property type="match status" value="1"/>
</dbReference>
<evidence type="ECO:0000256" key="1">
    <source>
        <dbReference type="ARBA" id="ARBA00023242"/>
    </source>
</evidence>